<dbReference type="SUPFAM" id="SSF52172">
    <property type="entry name" value="CheY-like"/>
    <property type="match status" value="1"/>
</dbReference>
<evidence type="ECO:0000313" key="4">
    <source>
        <dbReference type="EMBL" id="MDY0884918.1"/>
    </source>
</evidence>
<feature type="modified residue" description="4-aspartylphosphate" evidence="2">
    <location>
        <position position="52"/>
    </location>
</feature>
<feature type="domain" description="Response regulatory" evidence="3">
    <location>
        <begin position="3"/>
        <end position="122"/>
    </location>
</feature>
<reference evidence="4 5" key="1">
    <citation type="journal article" date="2016" name="Antonie Van Leeuwenhoek">
        <title>Dongia soli sp. nov., isolated from soil from Dokdo, Korea.</title>
        <authorList>
            <person name="Kim D.U."/>
            <person name="Lee H."/>
            <person name="Kim H."/>
            <person name="Kim S.G."/>
            <person name="Ka J.O."/>
        </authorList>
    </citation>
    <scope>NUCLEOTIDE SEQUENCE [LARGE SCALE GENOMIC DNA]</scope>
    <source>
        <strain evidence="4 5">D78</strain>
    </source>
</reference>
<evidence type="ECO:0000313" key="5">
    <source>
        <dbReference type="Proteomes" id="UP001279642"/>
    </source>
</evidence>
<protein>
    <submittedName>
        <fullName evidence="4">Response regulator</fullName>
    </submittedName>
</protein>
<organism evidence="4 5">
    <name type="scientific">Dongia soli</name>
    <dbReference type="NCBI Taxonomy" id="600628"/>
    <lineage>
        <taxon>Bacteria</taxon>
        <taxon>Pseudomonadati</taxon>
        <taxon>Pseudomonadota</taxon>
        <taxon>Alphaproteobacteria</taxon>
        <taxon>Rhodospirillales</taxon>
        <taxon>Dongiaceae</taxon>
        <taxon>Dongia</taxon>
    </lineage>
</organism>
<dbReference type="Gene3D" id="3.40.50.2300">
    <property type="match status" value="1"/>
</dbReference>
<dbReference type="InterPro" id="IPR050595">
    <property type="entry name" value="Bact_response_regulator"/>
</dbReference>
<dbReference type="PANTHER" id="PTHR44591:SF21">
    <property type="entry name" value="TWO-COMPONENT RESPONSE REGULATOR"/>
    <property type="match status" value="1"/>
</dbReference>
<gene>
    <name evidence="4" type="ORF">SMD27_18890</name>
</gene>
<proteinExistence type="predicted"/>
<accession>A0ABU5EFC4</accession>
<keyword evidence="5" id="KW-1185">Reference proteome</keyword>
<name>A0ABU5EFC4_9PROT</name>
<dbReference type="EMBL" id="JAXCLW010000006">
    <property type="protein sequence ID" value="MDY0884918.1"/>
    <property type="molecule type" value="Genomic_DNA"/>
</dbReference>
<dbReference type="Proteomes" id="UP001279642">
    <property type="component" value="Unassembled WGS sequence"/>
</dbReference>
<evidence type="ECO:0000259" key="3">
    <source>
        <dbReference type="PROSITE" id="PS50110"/>
    </source>
</evidence>
<evidence type="ECO:0000256" key="1">
    <source>
        <dbReference type="ARBA" id="ARBA00022553"/>
    </source>
</evidence>
<comment type="caution">
    <text evidence="4">The sequence shown here is derived from an EMBL/GenBank/DDBJ whole genome shotgun (WGS) entry which is preliminary data.</text>
</comment>
<sequence length="124" mass="13260">MACILVAEDDTQLRNFLVRLLQRAGHRVESAADGLHAAQVLADEPVDLLLADVTMPGLDGVELAKQVSRSNPNVKIMFITGFAAVALKRGRAVKGDAAVPAAPALSKPFHLNRLIHEVGELLYA</sequence>
<dbReference type="SMART" id="SM00448">
    <property type="entry name" value="REC"/>
    <property type="match status" value="1"/>
</dbReference>
<dbReference type="Pfam" id="PF00072">
    <property type="entry name" value="Response_reg"/>
    <property type="match status" value="1"/>
</dbReference>
<evidence type="ECO:0000256" key="2">
    <source>
        <dbReference type="PROSITE-ProRule" id="PRU00169"/>
    </source>
</evidence>
<dbReference type="RefSeq" id="WP_320509991.1">
    <property type="nucleotide sequence ID" value="NZ_JAXCLW010000006.1"/>
</dbReference>
<dbReference type="PANTHER" id="PTHR44591">
    <property type="entry name" value="STRESS RESPONSE REGULATOR PROTEIN 1"/>
    <property type="match status" value="1"/>
</dbReference>
<dbReference type="InterPro" id="IPR011006">
    <property type="entry name" value="CheY-like_superfamily"/>
</dbReference>
<dbReference type="InterPro" id="IPR001789">
    <property type="entry name" value="Sig_transdc_resp-reg_receiver"/>
</dbReference>
<keyword evidence="1 2" id="KW-0597">Phosphoprotein</keyword>
<dbReference type="PROSITE" id="PS50110">
    <property type="entry name" value="RESPONSE_REGULATORY"/>
    <property type="match status" value="1"/>
</dbReference>